<dbReference type="Proteomes" id="UP000199086">
    <property type="component" value="Unassembled WGS sequence"/>
</dbReference>
<organism evidence="3 4">
    <name type="scientific">Raineyella antarctica</name>
    <dbReference type="NCBI Taxonomy" id="1577474"/>
    <lineage>
        <taxon>Bacteria</taxon>
        <taxon>Bacillati</taxon>
        <taxon>Actinomycetota</taxon>
        <taxon>Actinomycetes</taxon>
        <taxon>Propionibacteriales</taxon>
        <taxon>Propionibacteriaceae</taxon>
        <taxon>Raineyella</taxon>
    </lineage>
</organism>
<dbReference type="InterPro" id="IPR035214">
    <property type="entry name" value="DUF5324"/>
</dbReference>
<feature type="compositionally biased region" description="Pro residues" evidence="1">
    <location>
        <begin position="227"/>
        <end position="236"/>
    </location>
</feature>
<evidence type="ECO:0000256" key="1">
    <source>
        <dbReference type="SAM" id="MobiDB-lite"/>
    </source>
</evidence>
<keyword evidence="4" id="KW-1185">Reference proteome</keyword>
<dbReference type="Pfam" id="PF17258">
    <property type="entry name" value="DUF5324"/>
    <property type="match status" value="1"/>
</dbReference>
<name>A0A1G6GDR4_9ACTN</name>
<evidence type="ECO:0000313" key="4">
    <source>
        <dbReference type="Proteomes" id="UP000199086"/>
    </source>
</evidence>
<feature type="compositionally biased region" description="Low complexity" evidence="1">
    <location>
        <begin position="238"/>
        <end position="270"/>
    </location>
</feature>
<keyword evidence="2" id="KW-0812">Transmembrane</keyword>
<accession>A0A1G6GDR4</accession>
<keyword evidence="2" id="KW-1133">Transmembrane helix</keyword>
<dbReference type="EMBL" id="FMYF01000001">
    <property type="protein sequence ID" value="SDB80127.1"/>
    <property type="molecule type" value="Genomic_DNA"/>
</dbReference>
<dbReference type="OrthoDB" id="4871889at2"/>
<evidence type="ECO:0000256" key="2">
    <source>
        <dbReference type="SAM" id="Phobius"/>
    </source>
</evidence>
<dbReference type="Gene3D" id="1.20.120.20">
    <property type="entry name" value="Apolipoprotein"/>
    <property type="match status" value="1"/>
</dbReference>
<proteinExistence type="predicted"/>
<dbReference type="AlphaFoldDB" id="A0A1G6GDR4"/>
<keyword evidence="2" id="KW-0472">Membrane</keyword>
<sequence>MKRNTQKVIIEAEVPRSLTEVGVDAVDAAIKAATPYLEQAREAGSHRVTEAQTRLAPLAEQARERFSPLAEQARERIVPLAEQAKDRIAPFAEQAKERAGQAQDFLAPYVADAQTRLVPVAHEAKIRSAAGARGTLDNLAPRLEHALLAVGPLAEEAATRLHDDVVPRAAKFLDAAAEVEPTKGRRGRKGGKAWKVLLVLAGLLGLGVLVAKKLATPSQDAWQNYQPTPPAAPRPEPVADAAPAADADVTETAAEDVAAAEPAADAATLADEAETVTESAVDTGYGEGSYIGTDAPAEYPIKGNPRSMKYHVPGSDSFDRTITDVWFATEEAAQAAGFTKATR</sequence>
<dbReference type="RefSeq" id="WP_092605805.1">
    <property type="nucleotide sequence ID" value="NZ_FMYF01000001.1"/>
</dbReference>
<reference evidence="3 4" key="1">
    <citation type="submission" date="2016-06" db="EMBL/GenBank/DDBJ databases">
        <authorList>
            <person name="Olsen C.W."/>
            <person name="Carey S."/>
            <person name="Hinshaw L."/>
            <person name="Karasin A.I."/>
        </authorList>
    </citation>
    <scope>NUCLEOTIDE SEQUENCE [LARGE SCALE GENOMIC DNA]</scope>
    <source>
        <strain evidence="3 4">LZ-22</strain>
    </source>
</reference>
<protein>
    <submittedName>
        <fullName evidence="3">Uncharacterized protein</fullName>
    </submittedName>
</protein>
<dbReference type="STRING" id="1577474.GA0111570_101402"/>
<gene>
    <name evidence="3" type="ORF">GA0111570_101402</name>
</gene>
<dbReference type="SUPFAM" id="SSF58113">
    <property type="entry name" value="Apolipoprotein A-I"/>
    <property type="match status" value="1"/>
</dbReference>
<evidence type="ECO:0000313" key="3">
    <source>
        <dbReference type="EMBL" id="SDB80127.1"/>
    </source>
</evidence>
<feature type="transmembrane region" description="Helical" evidence="2">
    <location>
        <begin position="193"/>
        <end position="211"/>
    </location>
</feature>
<feature type="region of interest" description="Disordered" evidence="1">
    <location>
        <begin position="221"/>
        <end position="288"/>
    </location>
</feature>